<dbReference type="InterPro" id="IPR037185">
    <property type="entry name" value="EmrE-like"/>
</dbReference>
<keyword evidence="1" id="KW-0812">Transmembrane</keyword>
<reference evidence="3 4" key="1">
    <citation type="submission" date="2014-09" db="EMBL/GenBank/DDBJ databases">
        <title>Alistipes sp. 627, sp. nov., a novel member of the family Rikenellaceae isolated from human faeces.</title>
        <authorList>
            <person name="Shkoporov A.N."/>
            <person name="Chaplin A.V."/>
            <person name="Motuzova O.V."/>
            <person name="Kafarskaia L.I."/>
            <person name="Khokhlova E.V."/>
            <person name="Efimov B.A."/>
        </authorList>
    </citation>
    <scope>NUCLEOTIDE SEQUENCE [LARGE SCALE GENOMIC DNA]</scope>
    <source>
        <strain evidence="3 4">627</strain>
    </source>
</reference>
<dbReference type="Pfam" id="PF00892">
    <property type="entry name" value="EamA"/>
    <property type="match status" value="2"/>
</dbReference>
<feature type="domain" description="EamA" evidence="2">
    <location>
        <begin position="154"/>
        <end position="290"/>
    </location>
</feature>
<accession>A0ABR4YL36</accession>
<protein>
    <submittedName>
        <fullName evidence="3">Membrane protein</fullName>
    </submittedName>
</protein>
<dbReference type="Proteomes" id="UP000030889">
    <property type="component" value="Unassembled WGS sequence"/>
</dbReference>
<sequence length="309" mass="32474">MGCTDNFKGIVYAILSSSTFGFAPFFTLMLIGGGLSSFEVLFYRWGVASLALGCFGLAVRQNFRIGWRDLGTVCLLGTARAMTSLSLVIAYQNIATGVASSIHFLYPLAVACGMALFFRERISWQVVVAILVSLLGAVLLSAGDLNAGGRHALVGIGAACLSVVCYSTYIIGVRKTRAARIDSAALTFYVTAFGALLFGCCGLLFDGGIRLVTGWKMWLCVLGIALPATAISNITLVQAIKYIGPTTTSLFGAMEPLTAMVIGILAFGEPFTWMTAAGMVLVIAAVSWVVLNNASGSGVRRRAGAAGDR</sequence>
<keyword evidence="1" id="KW-1133">Transmembrane helix</keyword>
<keyword evidence="4" id="KW-1185">Reference proteome</keyword>
<feature type="transmembrane region" description="Helical" evidence="1">
    <location>
        <begin position="273"/>
        <end position="291"/>
    </location>
</feature>
<feature type="transmembrane region" description="Helical" evidence="1">
    <location>
        <begin position="122"/>
        <end position="140"/>
    </location>
</feature>
<evidence type="ECO:0000259" key="2">
    <source>
        <dbReference type="Pfam" id="PF00892"/>
    </source>
</evidence>
<organism evidence="3 4">
    <name type="scientific">Alistipes inops</name>
    <dbReference type="NCBI Taxonomy" id="1501391"/>
    <lineage>
        <taxon>Bacteria</taxon>
        <taxon>Pseudomonadati</taxon>
        <taxon>Bacteroidota</taxon>
        <taxon>Bacteroidia</taxon>
        <taxon>Bacteroidales</taxon>
        <taxon>Rikenellaceae</taxon>
        <taxon>Alistipes</taxon>
    </lineage>
</organism>
<feature type="transmembrane region" description="Helical" evidence="1">
    <location>
        <begin position="217"/>
        <end position="237"/>
    </location>
</feature>
<gene>
    <name evidence="3" type="ORF">LG35_00415</name>
</gene>
<feature type="transmembrane region" description="Helical" evidence="1">
    <location>
        <begin position="41"/>
        <end position="58"/>
    </location>
</feature>
<comment type="caution">
    <text evidence="3">The sequence shown here is derived from an EMBL/GenBank/DDBJ whole genome shotgun (WGS) entry which is preliminary data.</text>
</comment>
<keyword evidence="1" id="KW-0472">Membrane</keyword>
<feature type="domain" description="EamA" evidence="2">
    <location>
        <begin position="8"/>
        <end position="141"/>
    </location>
</feature>
<dbReference type="PANTHER" id="PTHR22911:SF137">
    <property type="entry name" value="SOLUTE CARRIER FAMILY 35 MEMBER G2-RELATED"/>
    <property type="match status" value="1"/>
</dbReference>
<feature type="transmembrane region" description="Helical" evidence="1">
    <location>
        <begin position="12"/>
        <end position="35"/>
    </location>
</feature>
<evidence type="ECO:0000256" key="1">
    <source>
        <dbReference type="SAM" id="Phobius"/>
    </source>
</evidence>
<dbReference type="EMBL" id="JRGF01000001">
    <property type="protein sequence ID" value="KHE42967.1"/>
    <property type="molecule type" value="Genomic_DNA"/>
</dbReference>
<proteinExistence type="predicted"/>
<feature type="transmembrane region" description="Helical" evidence="1">
    <location>
        <begin position="184"/>
        <end position="205"/>
    </location>
</feature>
<dbReference type="InterPro" id="IPR000620">
    <property type="entry name" value="EamA_dom"/>
</dbReference>
<dbReference type="SUPFAM" id="SSF103481">
    <property type="entry name" value="Multidrug resistance efflux transporter EmrE"/>
    <property type="match status" value="2"/>
</dbReference>
<dbReference type="PANTHER" id="PTHR22911">
    <property type="entry name" value="ACYL-MALONYL CONDENSING ENZYME-RELATED"/>
    <property type="match status" value="1"/>
</dbReference>
<feature type="transmembrane region" description="Helical" evidence="1">
    <location>
        <begin position="152"/>
        <end position="172"/>
    </location>
</feature>
<evidence type="ECO:0000313" key="3">
    <source>
        <dbReference type="EMBL" id="KHE42967.1"/>
    </source>
</evidence>
<evidence type="ECO:0000313" key="4">
    <source>
        <dbReference type="Proteomes" id="UP000030889"/>
    </source>
</evidence>
<dbReference type="RefSeq" id="WP_035471178.1">
    <property type="nucleotide sequence ID" value="NZ_JRGF01000001.1"/>
</dbReference>
<name>A0ABR4YL36_9BACT</name>